<feature type="compositionally biased region" description="Polar residues" evidence="1">
    <location>
        <begin position="54"/>
        <end position="90"/>
    </location>
</feature>
<feature type="compositionally biased region" description="Low complexity" evidence="1">
    <location>
        <begin position="299"/>
        <end position="308"/>
    </location>
</feature>
<feature type="compositionally biased region" description="Low complexity" evidence="1">
    <location>
        <begin position="226"/>
        <end position="236"/>
    </location>
</feature>
<evidence type="ECO:0000313" key="2">
    <source>
        <dbReference type="EMBL" id="JAT39919.1"/>
    </source>
</evidence>
<dbReference type="EMBL" id="GEBQ01000058">
    <property type="protein sequence ID" value="JAT39919.1"/>
    <property type="molecule type" value="Transcribed_RNA"/>
</dbReference>
<evidence type="ECO:0000256" key="1">
    <source>
        <dbReference type="SAM" id="MobiDB-lite"/>
    </source>
</evidence>
<feature type="region of interest" description="Disordered" evidence="1">
    <location>
        <begin position="158"/>
        <end position="349"/>
    </location>
</feature>
<reference evidence="2" key="1">
    <citation type="submission" date="2015-11" db="EMBL/GenBank/DDBJ databases">
        <title>De novo transcriptome assembly of four potential Pierce s Disease insect vectors from Arizona vineyards.</title>
        <authorList>
            <person name="Tassone E.E."/>
        </authorList>
    </citation>
    <scope>NUCLEOTIDE SEQUENCE</scope>
</reference>
<gene>
    <name evidence="2" type="ORF">g.5286</name>
</gene>
<feature type="non-terminal residue" evidence="2">
    <location>
        <position position="349"/>
    </location>
</feature>
<accession>A0A1B6MVI8</accession>
<sequence length="349" mass="38659">PQVEQQQEESTLKHTGETIIIEQEEEIKPIEIDIDEPILTTVRPKQKVSESPVMGQSTTEIALTDATSGVTDLPSTITTEPSPSFTLTTESNEDETVPVEPSSSRPFTVPYQTSTLTSIVTVVVEGATERQRIPLNRLRQALADHDLLTNSVVGEKKTAPGKSSVLEGDKEIENPKGKLEETNRYRPIGNYRGRPRKPIIVEPPTTKALPLYLQRRRTTSTTDIPSAELSSTQESSSKPRTFVRFTPSRSRDRSRVRTTSTQSSTVDDSYVTTPRPNRFRTARPTPSGSRFVIPRGRTRSTTASPDSDSSSEDNRTKSVEVGDSDEIVSEGSVEEGKRRKTYGNRNKVT</sequence>
<feature type="compositionally biased region" description="Low complexity" evidence="1">
    <location>
        <begin position="257"/>
        <end position="273"/>
    </location>
</feature>
<protein>
    <submittedName>
        <fullName evidence="2">Uncharacterized protein</fullName>
    </submittedName>
</protein>
<name>A0A1B6MVI8_9HEMI</name>
<proteinExistence type="predicted"/>
<feature type="region of interest" description="Disordered" evidence="1">
    <location>
        <begin position="45"/>
        <end position="109"/>
    </location>
</feature>
<dbReference type="AlphaFoldDB" id="A0A1B6MVI8"/>
<organism evidence="2">
    <name type="scientific">Graphocephala atropunctata</name>
    <dbReference type="NCBI Taxonomy" id="36148"/>
    <lineage>
        <taxon>Eukaryota</taxon>
        <taxon>Metazoa</taxon>
        <taxon>Ecdysozoa</taxon>
        <taxon>Arthropoda</taxon>
        <taxon>Hexapoda</taxon>
        <taxon>Insecta</taxon>
        <taxon>Pterygota</taxon>
        <taxon>Neoptera</taxon>
        <taxon>Paraneoptera</taxon>
        <taxon>Hemiptera</taxon>
        <taxon>Auchenorrhyncha</taxon>
        <taxon>Membracoidea</taxon>
        <taxon>Cicadellidae</taxon>
        <taxon>Cicadellinae</taxon>
        <taxon>Cicadellini</taxon>
        <taxon>Graphocephala</taxon>
    </lineage>
</organism>
<feature type="non-terminal residue" evidence="2">
    <location>
        <position position="1"/>
    </location>
</feature>
<feature type="compositionally biased region" description="Basic residues" evidence="1">
    <location>
        <begin position="338"/>
        <end position="349"/>
    </location>
</feature>
<feature type="compositionally biased region" description="Basic and acidic residues" evidence="1">
    <location>
        <begin position="167"/>
        <end position="184"/>
    </location>
</feature>